<proteinExistence type="predicted"/>
<feature type="compositionally biased region" description="Basic and acidic residues" evidence="1">
    <location>
        <begin position="8"/>
        <end position="17"/>
    </location>
</feature>
<feature type="non-terminal residue" evidence="2">
    <location>
        <position position="83"/>
    </location>
</feature>
<evidence type="ECO:0000313" key="2">
    <source>
        <dbReference type="EMBL" id="MCI67113.1"/>
    </source>
</evidence>
<dbReference type="AlphaFoldDB" id="A0A392U0Y6"/>
<feature type="region of interest" description="Disordered" evidence="1">
    <location>
        <begin position="1"/>
        <end position="83"/>
    </location>
</feature>
<sequence length="83" mass="8897">KVIYGLRSGREYERPSVEDIVAGSTQQAIAEGHSDPQPSQSLSSATEDSQEPVQKPRADKAPVDSDAAQPSSPVMTRERPPPP</sequence>
<dbReference type="EMBL" id="LXQA010709292">
    <property type="protein sequence ID" value="MCI67113.1"/>
    <property type="molecule type" value="Genomic_DNA"/>
</dbReference>
<dbReference type="Proteomes" id="UP000265520">
    <property type="component" value="Unassembled WGS sequence"/>
</dbReference>
<protein>
    <submittedName>
        <fullName evidence="2">Uncharacterized protein</fullName>
    </submittedName>
</protein>
<evidence type="ECO:0000256" key="1">
    <source>
        <dbReference type="SAM" id="MobiDB-lite"/>
    </source>
</evidence>
<feature type="compositionally biased region" description="Polar residues" evidence="1">
    <location>
        <begin position="36"/>
        <end position="47"/>
    </location>
</feature>
<keyword evidence="3" id="KW-1185">Reference proteome</keyword>
<feature type="non-terminal residue" evidence="2">
    <location>
        <position position="1"/>
    </location>
</feature>
<name>A0A392U0Y6_9FABA</name>
<reference evidence="2 3" key="1">
    <citation type="journal article" date="2018" name="Front. Plant Sci.">
        <title>Red Clover (Trifolium pratense) and Zigzag Clover (T. medium) - A Picture of Genomic Similarities and Differences.</title>
        <authorList>
            <person name="Dluhosova J."/>
            <person name="Istvanek J."/>
            <person name="Nedelnik J."/>
            <person name="Repkova J."/>
        </authorList>
    </citation>
    <scope>NUCLEOTIDE SEQUENCE [LARGE SCALE GENOMIC DNA]</scope>
    <source>
        <strain evidence="3">cv. 10/8</strain>
        <tissue evidence="2">Leaf</tissue>
    </source>
</reference>
<feature type="compositionally biased region" description="Basic and acidic residues" evidence="1">
    <location>
        <begin position="54"/>
        <end position="63"/>
    </location>
</feature>
<evidence type="ECO:0000313" key="3">
    <source>
        <dbReference type="Proteomes" id="UP000265520"/>
    </source>
</evidence>
<comment type="caution">
    <text evidence="2">The sequence shown here is derived from an EMBL/GenBank/DDBJ whole genome shotgun (WGS) entry which is preliminary data.</text>
</comment>
<accession>A0A392U0Y6</accession>
<organism evidence="2 3">
    <name type="scientific">Trifolium medium</name>
    <dbReference type="NCBI Taxonomy" id="97028"/>
    <lineage>
        <taxon>Eukaryota</taxon>
        <taxon>Viridiplantae</taxon>
        <taxon>Streptophyta</taxon>
        <taxon>Embryophyta</taxon>
        <taxon>Tracheophyta</taxon>
        <taxon>Spermatophyta</taxon>
        <taxon>Magnoliopsida</taxon>
        <taxon>eudicotyledons</taxon>
        <taxon>Gunneridae</taxon>
        <taxon>Pentapetalae</taxon>
        <taxon>rosids</taxon>
        <taxon>fabids</taxon>
        <taxon>Fabales</taxon>
        <taxon>Fabaceae</taxon>
        <taxon>Papilionoideae</taxon>
        <taxon>50 kb inversion clade</taxon>
        <taxon>NPAAA clade</taxon>
        <taxon>Hologalegina</taxon>
        <taxon>IRL clade</taxon>
        <taxon>Trifolieae</taxon>
        <taxon>Trifolium</taxon>
    </lineage>
</organism>